<dbReference type="InterPro" id="IPR045518">
    <property type="entry name" value="2EXR"/>
</dbReference>
<organism evidence="2 3">
    <name type="scientific">Hyaloscypha variabilis (strain UAMH 11265 / GT02V1 / F)</name>
    <name type="common">Meliniomyces variabilis</name>
    <dbReference type="NCBI Taxonomy" id="1149755"/>
    <lineage>
        <taxon>Eukaryota</taxon>
        <taxon>Fungi</taxon>
        <taxon>Dikarya</taxon>
        <taxon>Ascomycota</taxon>
        <taxon>Pezizomycotina</taxon>
        <taxon>Leotiomycetes</taxon>
        <taxon>Helotiales</taxon>
        <taxon>Hyaloscyphaceae</taxon>
        <taxon>Hyaloscypha</taxon>
        <taxon>Hyaloscypha variabilis</taxon>
    </lineage>
</organism>
<sequence length="271" mass="31829">MEKPIIYRHSKLAVLEPKFFYEPIKVSHALTHSFHRFAAFPPEIRLLIWRAAIPVDFSNTPISVKPYSYTYLDQRVPPKTLSINRESRHETLKYFRRLEVRAAEVSDSVRAGHNMRWLRKYPSQIVLWDKMMDVLTLDWWCLVEDVKDVVKYLNLQPFVDPQKEQISCVQILDIDTQAWNSHPGSHYYGPLGQVLGQHVIGSIEKKLSYFVGLRELRLSKWSARRSYNEERDFMGVFEACFKRLAKNNPDYCIPRIILVLDVGYAARKLLS</sequence>
<dbReference type="Proteomes" id="UP000235786">
    <property type="component" value="Unassembled WGS sequence"/>
</dbReference>
<dbReference type="PANTHER" id="PTHR35910">
    <property type="entry name" value="2EXR DOMAIN-CONTAINING PROTEIN"/>
    <property type="match status" value="1"/>
</dbReference>
<dbReference type="OrthoDB" id="3540486at2759"/>
<dbReference type="AlphaFoldDB" id="A0A2J6RYN3"/>
<dbReference type="EMBL" id="KZ613942">
    <property type="protein sequence ID" value="PMD43622.1"/>
    <property type="molecule type" value="Genomic_DNA"/>
</dbReference>
<gene>
    <name evidence="2" type="ORF">L207DRAFT_510130</name>
</gene>
<evidence type="ECO:0000313" key="3">
    <source>
        <dbReference type="Proteomes" id="UP000235786"/>
    </source>
</evidence>
<dbReference type="Pfam" id="PF20150">
    <property type="entry name" value="2EXR"/>
    <property type="match status" value="1"/>
</dbReference>
<proteinExistence type="predicted"/>
<protein>
    <recommendedName>
        <fullName evidence="1">2EXR domain-containing protein</fullName>
    </recommendedName>
</protein>
<reference evidence="2 3" key="1">
    <citation type="submission" date="2016-04" db="EMBL/GenBank/DDBJ databases">
        <title>A degradative enzymes factory behind the ericoid mycorrhizal symbiosis.</title>
        <authorList>
            <consortium name="DOE Joint Genome Institute"/>
            <person name="Martino E."/>
            <person name="Morin E."/>
            <person name="Grelet G."/>
            <person name="Kuo A."/>
            <person name="Kohler A."/>
            <person name="Daghino S."/>
            <person name="Barry K."/>
            <person name="Choi C."/>
            <person name="Cichocki N."/>
            <person name="Clum A."/>
            <person name="Copeland A."/>
            <person name="Hainaut M."/>
            <person name="Haridas S."/>
            <person name="Labutti K."/>
            <person name="Lindquist E."/>
            <person name="Lipzen A."/>
            <person name="Khouja H.-R."/>
            <person name="Murat C."/>
            <person name="Ohm R."/>
            <person name="Olson A."/>
            <person name="Spatafora J."/>
            <person name="Veneault-Fourrey C."/>
            <person name="Henrissat B."/>
            <person name="Grigoriev I."/>
            <person name="Martin F."/>
            <person name="Perotto S."/>
        </authorList>
    </citation>
    <scope>NUCLEOTIDE SEQUENCE [LARGE SCALE GENOMIC DNA]</scope>
    <source>
        <strain evidence="2 3">F</strain>
    </source>
</reference>
<feature type="domain" description="2EXR" evidence="1">
    <location>
        <begin position="34"/>
        <end position="98"/>
    </location>
</feature>
<name>A0A2J6RYN3_HYAVF</name>
<evidence type="ECO:0000313" key="2">
    <source>
        <dbReference type="EMBL" id="PMD43622.1"/>
    </source>
</evidence>
<evidence type="ECO:0000259" key="1">
    <source>
        <dbReference type="Pfam" id="PF20150"/>
    </source>
</evidence>
<keyword evidence="3" id="KW-1185">Reference proteome</keyword>
<accession>A0A2J6RYN3</accession>
<dbReference type="PANTHER" id="PTHR35910:SF6">
    <property type="entry name" value="2EXR DOMAIN-CONTAINING PROTEIN"/>
    <property type="match status" value="1"/>
</dbReference>